<gene>
    <name evidence="2" type="ORF">BMG03_01180</name>
</gene>
<evidence type="ECO:0000313" key="2">
    <source>
        <dbReference type="EMBL" id="AQS46568.1"/>
    </source>
</evidence>
<dbReference type="EMBL" id="CP019437">
    <property type="protein sequence ID" value="AQS46568.1"/>
    <property type="molecule type" value="Genomic_DNA"/>
</dbReference>
<feature type="region of interest" description="Disordered" evidence="1">
    <location>
        <begin position="1"/>
        <end position="54"/>
    </location>
</feature>
<reference evidence="2 3" key="1">
    <citation type="submission" date="2017-01" db="EMBL/GenBank/DDBJ databases">
        <title>The complete genome sequence of a sulfur-oxidizing marine bacterium Thioclava sp. 25B10_4T.</title>
        <authorList>
            <person name="Liu Y."/>
            <person name="Lai Q."/>
            <person name="Shao Z."/>
        </authorList>
    </citation>
    <scope>NUCLEOTIDE SEQUENCE [LARGE SCALE GENOMIC DNA]</scope>
    <source>
        <strain evidence="2 3">25B10_4</strain>
    </source>
</reference>
<feature type="compositionally biased region" description="Polar residues" evidence="1">
    <location>
        <begin position="1"/>
        <end position="16"/>
    </location>
</feature>
<protein>
    <submittedName>
        <fullName evidence="2">Uncharacterized protein</fullName>
    </submittedName>
</protein>
<organism evidence="2 3">
    <name type="scientific">Thioclava nitratireducens</name>
    <dbReference type="NCBI Taxonomy" id="1915078"/>
    <lineage>
        <taxon>Bacteria</taxon>
        <taxon>Pseudomonadati</taxon>
        <taxon>Pseudomonadota</taxon>
        <taxon>Alphaproteobacteria</taxon>
        <taxon>Rhodobacterales</taxon>
        <taxon>Paracoccaceae</taxon>
        <taxon>Thioclava</taxon>
    </lineage>
</organism>
<keyword evidence="3" id="KW-1185">Reference proteome</keyword>
<sequence>MSRAASQGLVTPQMTPTEEKPAQGRHAPPPTGDRAAETAEIPQAPQGPTPPPHLAIDSVTAIDRDQLATGLQAPPEVSGCPPDRYFELANWVDERPAFAQISDARKGLLGEFDAPNPRKVTALARLYIAFGFGTEARALLRDMGKDGPSKNALLFVGAVLDADPTAATSPLAQLTDCNRAVALWAFLAADPLPEKRDVAFAALRRHFEALPADLRRSLAPNLVARLTQIGAADVARSLEPAVSRITTGDRRALDTMEAEIQVVEGDPQASGRLEALSKTNSAQGLRALILWLNSQIDAGEAVDPAALANAEALAFELADAPEAPELRRIAAIGHAANSEFGKAFEIYSDATEIADSKGTLEAIFSRLVGQAGDGDFLRTLYDQLPLAEKAAQTSGLRQELAGRAISLGMPAVAVRLLGQADPLSVQDKTLLARAALLELDPAAAVAHLKDLEGKQIEQIRAAALSRLGRHDEARAAYLRAGNPEGARAQSWHKGDWSSLDAPPDAVEQRFLETFGATSSQRNEVKGGPLTRARSLLEQSQAERETLSKMLDRLALPPVQQ</sequence>
<evidence type="ECO:0000313" key="3">
    <source>
        <dbReference type="Proteomes" id="UP000185622"/>
    </source>
</evidence>
<proteinExistence type="predicted"/>
<name>A0ABM6ICZ2_9RHOB</name>
<evidence type="ECO:0000256" key="1">
    <source>
        <dbReference type="SAM" id="MobiDB-lite"/>
    </source>
</evidence>
<accession>A0ABM6ICZ2</accession>
<dbReference type="Proteomes" id="UP000185622">
    <property type="component" value="Chromosome"/>
</dbReference>